<dbReference type="PANTHER" id="PTHR46889">
    <property type="entry name" value="TRANSPOSASE INSF FOR INSERTION SEQUENCE IS3B-RELATED"/>
    <property type="match status" value="1"/>
</dbReference>
<evidence type="ECO:0000256" key="1">
    <source>
        <dbReference type="ARBA" id="ARBA00009964"/>
    </source>
</evidence>
<dbReference type="PROSITE" id="PS50994">
    <property type="entry name" value="INTEGRASE"/>
    <property type="match status" value="1"/>
</dbReference>
<dbReference type="PANTHER" id="PTHR46889:SF4">
    <property type="entry name" value="TRANSPOSASE INSO FOR INSERTION SEQUENCE ELEMENT IS911B-RELATED"/>
    <property type="match status" value="1"/>
</dbReference>
<dbReference type="InterPro" id="IPR036397">
    <property type="entry name" value="RNaseH_sf"/>
</dbReference>
<dbReference type="GO" id="GO:0006313">
    <property type="term" value="P:DNA transposition"/>
    <property type="evidence" value="ECO:0007669"/>
    <property type="project" value="InterPro"/>
</dbReference>
<dbReference type="InterPro" id="IPR012337">
    <property type="entry name" value="RNaseH-like_sf"/>
</dbReference>
<dbReference type="GO" id="GO:0003677">
    <property type="term" value="F:DNA binding"/>
    <property type="evidence" value="ECO:0007669"/>
    <property type="project" value="InterPro"/>
</dbReference>
<dbReference type="EMBL" id="CP033116">
    <property type="protein sequence ID" value="QFY58078.1"/>
    <property type="molecule type" value="Genomic_DNA"/>
</dbReference>
<dbReference type="InterPro" id="IPR025948">
    <property type="entry name" value="HTH-like_dom"/>
</dbReference>
<dbReference type="InterPro" id="IPR048020">
    <property type="entry name" value="Transpos_IS3"/>
</dbReference>
<name>A0AA91Z779_9GAMM</name>
<dbReference type="Proteomes" id="UP000243750">
    <property type="component" value="Unassembled WGS sequence"/>
</dbReference>
<protein>
    <submittedName>
        <fullName evidence="3">IS3 family transposase</fullName>
    </submittedName>
</protein>
<dbReference type="SUPFAM" id="SSF53098">
    <property type="entry name" value="Ribonuclease H-like"/>
    <property type="match status" value="1"/>
</dbReference>
<dbReference type="InterPro" id="IPR009057">
    <property type="entry name" value="Homeodomain-like_sf"/>
</dbReference>
<dbReference type="SUPFAM" id="SSF46689">
    <property type="entry name" value="Homeodomain-like"/>
    <property type="match status" value="1"/>
</dbReference>
<dbReference type="GO" id="GO:0004803">
    <property type="term" value="F:transposase activity"/>
    <property type="evidence" value="ECO:0007669"/>
    <property type="project" value="InterPro"/>
</dbReference>
<evidence type="ECO:0000259" key="2">
    <source>
        <dbReference type="PROSITE" id="PS50994"/>
    </source>
</evidence>
<dbReference type="NCBIfam" id="NF033516">
    <property type="entry name" value="transpos_IS3"/>
    <property type="match status" value="1"/>
</dbReference>
<dbReference type="Gene3D" id="3.30.420.10">
    <property type="entry name" value="Ribonuclease H-like superfamily/Ribonuclease H"/>
    <property type="match status" value="1"/>
</dbReference>
<dbReference type="Proteomes" id="UP000344571">
    <property type="component" value="Chromosome"/>
</dbReference>
<reference evidence="4 6" key="2">
    <citation type="submission" date="2018-10" db="EMBL/GenBank/DDBJ databases">
        <title>Complete genome sequence of Pseudomonas pelagia strain Kongs-67.</title>
        <authorList>
            <person name="Sinha R.K."/>
            <person name="Krishnan K."/>
        </authorList>
    </citation>
    <scope>NUCLEOTIDE SEQUENCE [LARGE SCALE GENOMIC DNA]</scope>
    <source>
        <strain evidence="4 6">Kongs-67</strain>
    </source>
</reference>
<dbReference type="Pfam" id="PF13276">
    <property type="entry name" value="HTH_21"/>
    <property type="match status" value="1"/>
</dbReference>
<dbReference type="GO" id="GO:0015074">
    <property type="term" value="P:DNA integration"/>
    <property type="evidence" value="ECO:0007669"/>
    <property type="project" value="InterPro"/>
</dbReference>
<feature type="domain" description="Integrase catalytic" evidence="2">
    <location>
        <begin position="218"/>
        <end position="381"/>
    </location>
</feature>
<evidence type="ECO:0000313" key="6">
    <source>
        <dbReference type="Proteomes" id="UP000344571"/>
    </source>
</evidence>
<dbReference type="InterPro" id="IPR050900">
    <property type="entry name" value="Transposase_IS3/IS150/IS904"/>
</dbReference>
<comment type="similarity">
    <text evidence="1">Belongs to the transposase 8 family.</text>
</comment>
<evidence type="ECO:0000313" key="3">
    <source>
        <dbReference type="EMBL" id="PCD00788.1"/>
    </source>
</evidence>
<accession>A0AA91Z779</accession>
<dbReference type="Pfam" id="PF01527">
    <property type="entry name" value="HTH_Tnp_1"/>
    <property type="match status" value="1"/>
</dbReference>
<reference evidence="3 5" key="1">
    <citation type="submission" date="2017-09" db="EMBL/GenBank/DDBJ databases">
        <title>Bacterial and phytoplankton interrelationship in Kongsfjorden, an Arctic fjord.</title>
        <authorList>
            <person name="Sinha R."/>
            <person name="Krishnan K."/>
        </authorList>
    </citation>
    <scope>NUCLEOTIDE SEQUENCE [LARGE SCALE GENOMIC DNA]</scope>
    <source>
        <strain evidence="3 5">58</strain>
    </source>
</reference>
<evidence type="ECO:0000313" key="4">
    <source>
        <dbReference type="EMBL" id="QFY58078.1"/>
    </source>
</evidence>
<organism evidence="3 5">
    <name type="scientific">Halopseudomonas pelagia</name>
    <dbReference type="NCBI Taxonomy" id="553151"/>
    <lineage>
        <taxon>Bacteria</taxon>
        <taxon>Pseudomonadati</taxon>
        <taxon>Pseudomonadota</taxon>
        <taxon>Gammaproteobacteria</taxon>
        <taxon>Pseudomonadales</taxon>
        <taxon>Pseudomonadaceae</taxon>
        <taxon>Halopseudomonas</taxon>
    </lineage>
</organism>
<dbReference type="InterPro" id="IPR002514">
    <property type="entry name" value="Transposase_8"/>
</dbReference>
<dbReference type="InterPro" id="IPR001584">
    <property type="entry name" value="Integrase_cat-core"/>
</dbReference>
<sequence>MTRKRRTFTPEFKQETASLVLDQGYSIAQASSSMGVGESALRRWVQQLSDERQGVTPKGKAITPEHQRIQELEERCRRLEMEKSIPKKGYRSLDVGRLETYTLIDQLREQAPVEMVCAAFDINRSCYYEHCHRIQRVDVERVALRAQVNEMFNKSRSSAGSRTIQGLLNDQGVEIGRFKVRRLMGELGLVCKQPGPHAYKRATVERLDIPNRLDREFDVSQPDQVWCGDITYIWTGQRWSYLAVVLDLCARRVVGWAMSDTADAELVVQALDHAWEQRGRPEKVMFHSDQGSQYASRRFRQRLWRYRMVQSMSRRGNCWDNAPMERLFRSLKTEWIPAMGYHSLTAARKDISSYLMGYYNTVRPHAFNGGIAPALAEEKLKTVSGIS</sequence>
<proteinExistence type="inferred from homology"/>
<gene>
    <name evidence="3" type="ORF">CO192_03035</name>
    <name evidence="4" type="ORF">EAO82_17910</name>
</gene>
<dbReference type="Pfam" id="PF00665">
    <property type="entry name" value="rve"/>
    <property type="match status" value="1"/>
</dbReference>
<dbReference type="Gene3D" id="1.10.10.60">
    <property type="entry name" value="Homeodomain-like"/>
    <property type="match status" value="1"/>
</dbReference>
<keyword evidence="6" id="KW-1185">Reference proteome</keyword>
<dbReference type="EMBL" id="NWMT01000056">
    <property type="protein sequence ID" value="PCD00788.1"/>
    <property type="molecule type" value="Genomic_DNA"/>
</dbReference>
<dbReference type="AlphaFoldDB" id="A0AA91Z779"/>
<evidence type="ECO:0000313" key="5">
    <source>
        <dbReference type="Proteomes" id="UP000243750"/>
    </source>
</evidence>
<dbReference type="RefSeq" id="WP_096345133.1">
    <property type="nucleotide sequence ID" value="NZ_CP033116.1"/>
</dbReference>